<dbReference type="AlphaFoldDB" id="A0A109N2W8"/>
<dbReference type="InterPro" id="IPR009671">
    <property type="entry name" value="RraB_dom"/>
</dbReference>
<gene>
    <name evidence="2" type="ORF">AS888_11710</name>
</gene>
<protein>
    <recommendedName>
        <fullName evidence="1">Regulator of ribonuclease activity B domain-containing protein</fullName>
    </recommendedName>
</protein>
<accession>A0A109N2W8</accession>
<feature type="domain" description="Regulator of ribonuclease activity B" evidence="1">
    <location>
        <begin position="2"/>
        <end position="90"/>
    </location>
</feature>
<proteinExistence type="predicted"/>
<dbReference type="EMBL" id="LNNH01000003">
    <property type="protein sequence ID" value="KWW22498.1"/>
    <property type="molecule type" value="Genomic_DNA"/>
</dbReference>
<dbReference type="SUPFAM" id="SSF89946">
    <property type="entry name" value="Hypothetical protein VC0424"/>
    <property type="match status" value="1"/>
</dbReference>
<evidence type="ECO:0000313" key="3">
    <source>
        <dbReference type="Proteomes" id="UP000064189"/>
    </source>
</evidence>
<evidence type="ECO:0000313" key="2">
    <source>
        <dbReference type="EMBL" id="KWW22498.1"/>
    </source>
</evidence>
<dbReference type="Gene3D" id="3.30.70.970">
    <property type="entry name" value="RraB-like"/>
    <property type="match status" value="1"/>
</dbReference>
<dbReference type="Pfam" id="PF06877">
    <property type="entry name" value="RraB"/>
    <property type="match status" value="1"/>
</dbReference>
<sequence>MKSGDELEPPREVKHWLYFKNMKMLKQFVQAIKKHDFSLADESVDVEEDGRYLLSISRIDSVNIASINEVTDMLVELSETYDGDYDGWETVVIHRSDGI</sequence>
<organism evidence="2 3">
    <name type="scientific">Peribacillus simplex</name>
    <dbReference type="NCBI Taxonomy" id="1478"/>
    <lineage>
        <taxon>Bacteria</taxon>
        <taxon>Bacillati</taxon>
        <taxon>Bacillota</taxon>
        <taxon>Bacilli</taxon>
        <taxon>Bacillales</taxon>
        <taxon>Bacillaceae</taxon>
        <taxon>Peribacillus</taxon>
    </lineage>
</organism>
<dbReference type="Proteomes" id="UP000064189">
    <property type="component" value="Unassembled WGS sequence"/>
</dbReference>
<evidence type="ECO:0000259" key="1">
    <source>
        <dbReference type="Pfam" id="PF06877"/>
    </source>
</evidence>
<comment type="caution">
    <text evidence="2">The sequence shown here is derived from an EMBL/GenBank/DDBJ whole genome shotgun (WGS) entry which is preliminary data.</text>
</comment>
<name>A0A109N2W8_9BACI</name>
<reference evidence="2 3" key="1">
    <citation type="submission" date="2015-11" db="EMBL/GenBank/DDBJ databases">
        <title>Genome Sequence of Bacillus simplex strain VanAntwerpen2.</title>
        <authorList>
            <person name="Couger M.B."/>
        </authorList>
    </citation>
    <scope>NUCLEOTIDE SEQUENCE [LARGE SCALE GENOMIC DNA]</scope>
    <source>
        <strain evidence="2 3">VanAntwerpen02</strain>
    </source>
</reference>
<keyword evidence="3" id="KW-1185">Reference proteome</keyword>
<dbReference type="InterPro" id="IPR036701">
    <property type="entry name" value="RraB-like_sf"/>
</dbReference>